<proteinExistence type="predicted"/>
<protein>
    <submittedName>
        <fullName evidence="1">Uncharacterized protein</fullName>
    </submittedName>
</protein>
<dbReference type="EMBL" id="JAXCGZ010013845">
    <property type="protein sequence ID" value="KAK7071884.1"/>
    <property type="molecule type" value="Genomic_DNA"/>
</dbReference>
<gene>
    <name evidence="1" type="ORF">SK128_015782</name>
</gene>
<evidence type="ECO:0000313" key="2">
    <source>
        <dbReference type="Proteomes" id="UP001381693"/>
    </source>
</evidence>
<organism evidence="1 2">
    <name type="scientific">Halocaridina rubra</name>
    <name type="common">Hawaiian red shrimp</name>
    <dbReference type="NCBI Taxonomy" id="373956"/>
    <lineage>
        <taxon>Eukaryota</taxon>
        <taxon>Metazoa</taxon>
        <taxon>Ecdysozoa</taxon>
        <taxon>Arthropoda</taxon>
        <taxon>Crustacea</taxon>
        <taxon>Multicrustacea</taxon>
        <taxon>Malacostraca</taxon>
        <taxon>Eumalacostraca</taxon>
        <taxon>Eucarida</taxon>
        <taxon>Decapoda</taxon>
        <taxon>Pleocyemata</taxon>
        <taxon>Caridea</taxon>
        <taxon>Atyoidea</taxon>
        <taxon>Atyidae</taxon>
        <taxon>Halocaridina</taxon>
    </lineage>
</organism>
<evidence type="ECO:0000313" key="1">
    <source>
        <dbReference type="EMBL" id="KAK7071884.1"/>
    </source>
</evidence>
<dbReference type="AlphaFoldDB" id="A0AAN8X4I2"/>
<name>A0AAN8X4I2_HALRR</name>
<reference evidence="1 2" key="1">
    <citation type="submission" date="2023-11" db="EMBL/GenBank/DDBJ databases">
        <title>Halocaridina rubra genome assembly.</title>
        <authorList>
            <person name="Smith C."/>
        </authorList>
    </citation>
    <scope>NUCLEOTIDE SEQUENCE [LARGE SCALE GENOMIC DNA]</scope>
    <source>
        <strain evidence="1">EP-1</strain>
        <tissue evidence="1">Whole</tissue>
    </source>
</reference>
<keyword evidence="2" id="KW-1185">Reference proteome</keyword>
<dbReference type="Proteomes" id="UP001381693">
    <property type="component" value="Unassembled WGS sequence"/>
</dbReference>
<accession>A0AAN8X4I2</accession>
<sequence length="172" mass="18981">MSSLTTTINLLFGLLKPLPHGIAIFSSLLSVYPLSLLSICPNHLGFASLTMSIISDPYNIPNAKGEPYNIPNAKGDPYNLLNVKGDPYNIPNAKGDPYNIPNAKGDPYNILNVKGDLYKIPEVSPENAELGNTSTEDKIKENLDYSKIRSRKSSSQKLHYCFRWIVDPISIS</sequence>
<comment type="caution">
    <text evidence="1">The sequence shown here is derived from an EMBL/GenBank/DDBJ whole genome shotgun (WGS) entry which is preliminary data.</text>
</comment>